<dbReference type="GO" id="GO:0006882">
    <property type="term" value="P:intracellular zinc ion homeostasis"/>
    <property type="evidence" value="ECO:0007669"/>
    <property type="project" value="TreeGrafter"/>
</dbReference>
<keyword evidence="2 6" id="KW-0812">Transmembrane</keyword>
<evidence type="ECO:0000256" key="1">
    <source>
        <dbReference type="ARBA" id="ARBA00004141"/>
    </source>
</evidence>
<evidence type="ECO:0000313" key="7">
    <source>
        <dbReference type="EMBL" id="KAF2429868.1"/>
    </source>
</evidence>
<evidence type="ECO:0000256" key="3">
    <source>
        <dbReference type="ARBA" id="ARBA00022989"/>
    </source>
</evidence>
<keyword evidence="8" id="KW-1185">Reference proteome</keyword>
<evidence type="ECO:0000256" key="2">
    <source>
        <dbReference type="ARBA" id="ARBA00022692"/>
    </source>
</evidence>
<protein>
    <submittedName>
        <fullName evidence="7">HlyIII-domain-containing protein</fullName>
    </submittedName>
</protein>
<feature type="transmembrane region" description="Helical" evidence="6">
    <location>
        <begin position="416"/>
        <end position="438"/>
    </location>
</feature>
<keyword evidence="5" id="KW-0479">Metal-binding</keyword>
<keyword evidence="5" id="KW-0862">Zinc</keyword>
<sequence length="492" mass="56260">MSCTSTILMDLQEENGKSTARRIVPKEALRRRRHSSYHPAAWPVDSDDIQLVVDRFLAELNRRLDFLDSYTHLDLDKGIERAWSTLHIVRDSCSRVRDDVIDAGRKRTAILVETLEDRYKDVLARKETLEQKVQEGVCLMESFLSECESRAHAVRDSGFGTVVHEFVGRQHERMGSSVGRVKEAVDEGLDLAWRAAEKMEHAVEKALAMAKEQGLIKYQDLPHPWRINPHIHNGYRFHATKRACLYSILTPSNESFNIWSHLIGLLIVLSIAFYFYPMSTHFSLATKTDVVIAGIFFFAACKCLVCSCMWHTFNSIAEKDLMERFACVDYTGISLLIAASIMTTEYTAFYCEPTSRWLWISVTAAFGVGGTILPWHPTFNKNELAWVRVAFYILLAATGALPVVQIISTRGISWAAYFYSPITKSLLVYLCGAFLYAMKLPERWFPGTFDYVGGSHNIWHLAVLVGILFHYFAMQEFFAQAFLRRYYQCSAW</sequence>
<evidence type="ECO:0000256" key="5">
    <source>
        <dbReference type="PIRSR" id="PIRSR604254-1"/>
    </source>
</evidence>
<dbReference type="AlphaFoldDB" id="A0A9P4NQZ7"/>
<accession>A0A9P4NQZ7</accession>
<dbReference type="GO" id="GO:0046872">
    <property type="term" value="F:metal ion binding"/>
    <property type="evidence" value="ECO:0007669"/>
    <property type="project" value="UniProtKB-KW"/>
</dbReference>
<feature type="binding site" evidence="5">
    <location>
        <position position="456"/>
    </location>
    <ligand>
        <name>Zn(2+)</name>
        <dbReference type="ChEBI" id="CHEBI:29105"/>
    </ligand>
</feature>
<dbReference type="GO" id="GO:0016020">
    <property type="term" value="C:membrane"/>
    <property type="evidence" value="ECO:0007669"/>
    <property type="project" value="UniProtKB-SubCell"/>
</dbReference>
<evidence type="ECO:0000256" key="6">
    <source>
        <dbReference type="SAM" id="Phobius"/>
    </source>
</evidence>
<dbReference type="GO" id="GO:0038023">
    <property type="term" value="F:signaling receptor activity"/>
    <property type="evidence" value="ECO:0007669"/>
    <property type="project" value="TreeGrafter"/>
</dbReference>
<feature type="transmembrane region" description="Helical" evidence="6">
    <location>
        <begin position="385"/>
        <end position="404"/>
    </location>
</feature>
<feature type="transmembrane region" description="Helical" evidence="6">
    <location>
        <begin position="458"/>
        <end position="478"/>
    </location>
</feature>
<keyword evidence="3 6" id="KW-1133">Transmembrane helix</keyword>
<proteinExistence type="predicted"/>
<feature type="transmembrane region" description="Helical" evidence="6">
    <location>
        <begin position="290"/>
        <end position="313"/>
    </location>
</feature>
<dbReference type="InterPro" id="IPR004254">
    <property type="entry name" value="AdipoR/HlyIII-related"/>
</dbReference>
<feature type="transmembrane region" description="Helical" evidence="6">
    <location>
        <begin position="258"/>
        <end position="278"/>
    </location>
</feature>
<dbReference type="PANTHER" id="PTHR20855:SF97">
    <property type="entry name" value="ADIPOR-LIKE RECEPTOR IZH3-RELATED"/>
    <property type="match status" value="1"/>
</dbReference>
<dbReference type="PANTHER" id="PTHR20855">
    <property type="entry name" value="ADIPOR/PROGESTIN RECEPTOR-RELATED"/>
    <property type="match status" value="1"/>
</dbReference>
<name>A0A9P4NQZ7_9PEZI</name>
<dbReference type="EMBL" id="MU007043">
    <property type="protein sequence ID" value="KAF2429868.1"/>
    <property type="molecule type" value="Genomic_DNA"/>
</dbReference>
<dbReference type="OrthoDB" id="5585746at2759"/>
<evidence type="ECO:0000256" key="4">
    <source>
        <dbReference type="ARBA" id="ARBA00023136"/>
    </source>
</evidence>
<comment type="caution">
    <text evidence="7">The sequence shown here is derived from an EMBL/GenBank/DDBJ whole genome shotgun (WGS) entry which is preliminary data.</text>
</comment>
<dbReference type="Pfam" id="PF03006">
    <property type="entry name" value="HlyIII"/>
    <property type="match status" value="1"/>
</dbReference>
<dbReference type="Proteomes" id="UP000800235">
    <property type="component" value="Unassembled WGS sequence"/>
</dbReference>
<feature type="transmembrane region" description="Helical" evidence="6">
    <location>
        <begin position="357"/>
        <end position="373"/>
    </location>
</feature>
<feature type="binding site" evidence="5">
    <location>
        <position position="311"/>
    </location>
    <ligand>
        <name>Zn(2+)</name>
        <dbReference type="ChEBI" id="CHEBI:29105"/>
    </ligand>
</feature>
<comment type="subcellular location">
    <subcellularLocation>
        <location evidence="1">Membrane</location>
        <topology evidence="1">Multi-pass membrane protein</topology>
    </subcellularLocation>
</comment>
<evidence type="ECO:0000313" key="8">
    <source>
        <dbReference type="Proteomes" id="UP000800235"/>
    </source>
</evidence>
<feature type="binding site" evidence="5">
    <location>
        <position position="460"/>
    </location>
    <ligand>
        <name>Zn(2+)</name>
        <dbReference type="ChEBI" id="CHEBI:29105"/>
    </ligand>
</feature>
<organism evidence="7 8">
    <name type="scientific">Tothia fuscella</name>
    <dbReference type="NCBI Taxonomy" id="1048955"/>
    <lineage>
        <taxon>Eukaryota</taxon>
        <taxon>Fungi</taxon>
        <taxon>Dikarya</taxon>
        <taxon>Ascomycota</taxon>
        <taxon>Pezizomycotina</taxon>
        <taxon>Dothideomycetes</taxon>
        <taxon>Pleosporomycetidae</taxon>
        <taxon>Venturiales</taxon>
        <taxon>Cylindrosympodiaceae</taxon>
        <taxon>Tothia</taxon>
    </lineage>
</organism>
<keyword evidence="4 6" id="KW-0472">Membrane</keyword>
<feature type="transmembrane region" description="Helical" evidence="6">
    <location>
        <begin position="333"/>
        <end position="350"/>
    </location>
</feature>
<reference evidence="7" key="1">
    <citation type="journal article" date="2020" name="Stud. Mycol.">
        <title>101 Dothideomycetes genomes: a test case for predicting lifestyles and emergence of pathogens.</title>
        <authorList>
            <person name="Haridas S."/>
            <person name="Albert R."/>
            <person name="Binder M."/>
            <person name="Bloem J."/>
            <person name="Labutti K."/>
            <person name="Salamov A."/>
            <person name="Andreopoulos B."/>
            <person name="Baker S."/>
            <person name="Barry K."/>
            <person name="Bills G."/>
            <person name="Bluhm B."/>
            <person name="Cannon C."/>
            <person name="Castanera R."/>
            <person name="Culley D."/>
            <person name="Daum C."/>
            <person name="Ezra D."/>
            <person name="Gonzalez J."/>
            <person name="Henrissat B."/>
            <person name="Kuo A."/>
            <person name="Liang C."/>
            <person name="Lipzen A."/>
            <person name="Lutzoni F."/>
            <person name="Magnuson J."/>
            <person name="Mondo S."/>
            <person name="Nolan M."/>
            <person name="Ohm R."/>
            <person name="Pangilinan J."/>
            <person name="Park H.-J."/>
            <person name="Ramirez L."/>
            <person name="Alfaro M."/>
            <person name="Sun H."/>
            <person name="Tritt A."/>
            <person name="Yoshinaga Y."/>
            <person name="Zwiers L.-H."/>
            <person name="Turgeon B."/>
            <person name="Goodwin S."/>
            <person name="Spatafora J."/>
            <person name="Crous P."/>
            <person name="Grigoriev I."/>
        </authorList>
    </citation>
    <scope>NUCLEOTIDE SEQUENCE</scope>
    <source>
        <strain evidence="7">CBS 130266</strain>
    </source>
</reference>
<gene>
    <name evidence="7" type="ORF">EJ08DRAFT_670783</name>
</gene>